<organism evidence="3 4">
    <name type="scientific">Lophiotrema nucula</name>
    <dbReference type="NCBI Taxonomy" id="690887"/>
    <lineage>
        <taxon>Eukaryota</taxon>
        <taxon>Fungi</taxon>
        <taxon>Dikarya</taxon>
        <taxon>Ascomycota</taxon>
        <taxon>Pezizomycotina</taxon>
        <taxon>Dothideomycetes</taxon>
        <taxon>Pleosporomycetidae</taxon>
        <taxon>Pleosporales</taxon>
        <taxon>Lophiotremataceae</taxon>
        <taxon>Lophiotrema</taxon>
    </lineage>
</organism>
<dbReference type="Pfam" id="PF22893">
    <property type="entry name" value="ULD_2"/>
    <property type="match status" value="1"/>
</dbReference>
<feature type="domain" description="Ubiquitin-like" evidence="2">
    <location>
        <begin position="1"/>
        <end position="51"/>
    </location>
</feature>
<keyword evidence="4" id="KW-1185">Reference proteome</keyword>
<dbReference type="InterPro" id="IPR054464">
    <property type="entry name" value="ULD_fung"/>
</dbReference>
<dbReference type="EMBL" id="ML977334">
    <property type="protein sequence ID" value="KAF2111372.1"/>
    <property type="molecule type" value="Genomic_DNA"/>
</dbReference>
<evidence type="ECO:0000259" key="2">
    <source>
        <dbReference type="Pfam" id="PF22893"/>
    </source>
</evidence>
<evidence type="ECO:0000313" key="3">
    <source>
        <dbReference type="EMBL" id="KAF2111372.1"/>
    </source>
</evidence>
<name>A0A6A5YW63_9PLEO</name>
<proteinExistence type="predicted"/>
<sequence>MQQFIEQVSAGVDKMTQLVESGQYDLVKDGLTIPPQQWEALVRPGASIKMCDRAEKVLPSTSKSRLPISVDAAKPSRKISWLRKSSAKTVDQKESVLKKRESSSSERFPDIPTTHSSTEKVDQGARGRIAGSSSNADGDGPGAF</sequence>
<dbReference type="Proteomes" id="UP000799770">
    <property type="component" value="Unassembled WGS sequence"/>
</dbReference>
<feature type="region of interest" description="Disordered" evidence="1">
    <location>
        <begin position="82"/>
        <end position="144"/>
    </location>
</feature>
<dbReference type="AlphaFoldDB" id="A0A6A5YW63"/>
<protein>
    <recommendedName>
        <fullName evidence="2">Ubiquitin-like domain-containing protein</fullName>
    </recommendedName>
</protein>
<accession>A0A6A5YW63</accession>
<gene>
    <name evidence="3" type="ORF">BDV96DRAFT_181881</name>
</gene>
<evidence type="ECO:0000256" key="1">
    <source>
        <dbReference type="SAM" id="MobiDB-lite"/>
    </source>
</evidence>
<evidence type="ECO:0000313" key="4">
    <source>
        <dbReference type="Proteomes" id="UP000799770"/>
    </source>
</evidence>
<feature type="compositionally biased region" description="Basic and acidic residues" evidence="1">
    <location>
        <begin position="90"/>
        <end position="109"/>
    </location>
</feature>
<reference evidence="3" key="1">
    <citation type="journal article" date="2020" name="Stud. Mycol.">
        <title>101 Dothideomycetes genomes: a test case for predicting lifestyles and emergence of pathogens.</title>
        <authorList>
            <person name="Haridas S."/>
            <person name="Albert R."/>
            <person name="Binder M."/>
            <person name="Bloem J."/>
            <person name="Labutti K."/>
            <person name="Salamov A."/>
            <person name="Andreopoulos B."/>
            <person name="Baker S."/>
            <person name="Barry K."/>
            <person name="Bills G."/>
            <person name="Bluhm B."/>
            <person name="Cannon C."/>
            <person name="Castanera R."/>
            <person name="Culley D."/>
            <person name="Daum C."/>
            <person name="Ezra D."/>
            <person name="Gonzalez J."/>
            <person name="Henrissat B."/>
            <person name="Kuo A."/>
            <person name="Liang C."/>
            <person name="Lipzen A."/>
            <person name="Lutzoni F."/>
            <person name="Magnuson J."/>
            <person name="Mondo S."/>
            <person name="Nolan M."/>
            <person name="Ohm R."/>
            <person name="Pangilinan J."/>
            <person name="Park H.-J."/>
            <person name="Ramirez L."/>
            <person name="Alfaro M."/>
            <person name="Sun H."/>
            <person name="Tritt A."/>
            <person name="Yoshinaga Y."/>
            <person name="Zwiers L.-H."/>
            <person name="Turgeon B."/>
            <person name="Goodwin S."/>
            <person name="Spatafora J."/>
            <person name="Crous P."/>
            <person name="Grigoriev I."/>
        </authorList>
    </citation>
    <scope>NUCLEOTIDE SEQUENCE</scope>
    <source>
        <strain evidence="3">CBS 627.86</strain>
    </source>
</reference>